<keyword evidence="2" id="KW-1185">Reference proteome</keyword>
<comment type="caution">
    <text evidence="1">The sequence shown here is derived from an EMBL/GenBank/DDBJ whole genome shotgun (WGS) entry which is preliminary data.</text>
</comment>
<dbReference type="RefSeq" id="WP_280758686.1">
    <property type="nucleotide sequence ID" value="NZ_JARXVC010000001.1"/>
</dbReference>
<evidence type="ECO:0000313" key="1">
    <source>
        <dbReference type="EMBL" id="MDH6279318.1"/>
    </source>
</evidence>
<name>A0ABT6M4T2_9NOCA</name>
<sequence length="56" mass="6322">MNTAKLLDQVLADSRERLCTEIHSNGDVAISYAHSLWALENDLRQLADRIREGALQ</sequence>
<accession>A0ABT6M4T2</accession>
<organism evidence="1 2">
    <name type="scientific">Prescottella agglutinans</name>
    <dbReference type="NCBI Taxonomy" id="1644129"/>
    <lineage>
        <taxon>Bacteria</taxon>
        <taxon>Bacillati</taxon>
        <taxon>Actinomycetota</taxon>
        <taxon>Actinomycetes</taxon>
        <taxon>Mycobacteriales</taxon>
        <taxon>Nocardiaceae</taxon>
        <taxon>Prescottella</taxon>
    </lineage>
</organism>
<reference evidence="1 2" key="1">
    <citation type="submission" date="2023-04" db="EMBL/GenBank/DDBJ databases">
        <title>Forest soil microbial communities from Buena Vista Peninsula, Colon Province, Panama.</title>
        <authorList>
            <person name="Bouskill N."/>
        </authorList>
    </citation>
    <scope>NUCLEOTIDE SEQUENCE [LARGE SCALE GENOMIC DNA]</scope>
    <source>
        <strain evidence="1 2">CFH S0262</strain>
    </source>
</reference>
<protein>
    <submittedName>
        <fullName evidence="1">Uncharacterized protein</fullName>
    </submittedName>
</protein>
<gene>
    <name evidence="1" type="ORF">M2280_000523</name>
</gene>
<dbReference type="Proteomes" id="UP001160334">
    <property type="component" value="Unassembled WGS sequence"/>
</dbReference>
<dbReference type="EMBL" id="JARXVC010000001">
    <property type="protein sequence ID" value="MDH6279318.1"/>
    <property type="molecule type" value="Genomic_DNA"/>
</dbReference>
<evidence type="ECO:0000313" key="2">
    <source>
        <dbReference type="Proteomes" id="UP001160334"/>
    </source>
</evidence>
<proteinExistence type="predicted"/>